<evidence type="ECO:0000259" key="1">
    <source>
        <dbReference type="Pfam" id="PF03599"/>
    </source>
</evidence>
<dbReference type="HOGENOM" id="CLU_040403_1_0_9"/>
<evidence type="ECO:0000313" key="2">
    <source>
        <dbReference type="EMBL" id="BAF59184.1"/>
    </source>
</evidence>
<dbReference type="Proteomes" id="UP000006556">
    <property type="component" value="Chromosome"/>
</dbReference>
<dbReference type="EMBL" id="AP009389">
    <property type="protein sequence ID" value="BAF59184.1"/>
    <property type="molecule type" value="Genomic_DNA"/>
</dbReference>
<dbReference type="SUPFAM" id="SSF51717">
    <property type="entry name" value="Dihydropteroate synthetase-like"/>
    <property type="match status" value="1"/>
</dbReference>
<dbReference type="InterPro" id="IPR011005">
    <property type="entry name" value="Dihydropteroate_synth-like_sf"/>
</dbReference>
<dbReference type="Pfam" id="PF03599">
    <property type="entry name" value="CdhD"/>
    <property type="match status" value="1"/>
</dbReference>
<dbReference type="PANTHER" id="PTHR36214:SF5">
    <property type="entry name" value="ACETYL-COA DECARBONYLASE_SYNTHASE COMPLEX SUBUNIT DELTA"/>
    <property type="match status" value="1"/>
</dbReference>
<gene>
    <name evidence="2" type="primary">CdhD</name>
    <name evidence="2" type="ordered locus">PTH_1003</name>
</gene>
<keyword evidence="3" id="KW-1185">Reference proteome</keyword>
<protein>
    <submittedName>
        <fullName evidence="2">CO dehydrogenase/acetyl-CoA synthase delta subunit</fullName>
    </submittedName>
</protein>
<dbReference type="AlphaFoldDB" id="A5D3L1"/>
<dbReference type="eggNOG" id="COG2069">
    <property type="taxonomic scope" value="Bacteria"/>
</dbReference>
<accession>A5D3L1</accession>
<evidence type="ECO:0000313" key="3">
    <source>
        <dbReference type="Proteomes" id="UP000006556"/>
    </source>
</evidence>
<dbReference type="InterPro" id="IPR051069">
    <property type="entry name" value="ACDS_complex_subunit"/>
</dbReference>
<organism evidence="2 3">
    <name type="scientific">Pelotomaculum thermopropionicum (strain DSM 13744 / JCM 10971 / SI)</name>
    <dbReference type="NCBI Taxonomy" id="370438"/>
    <lineage>
        <taxon>Bacteria</taxon>
        <taxon>Bacillati</taxon>
        <taxon>Bacillota</taxon>
        <taxon>Clostridia</taxon>
        <taxon>Eubacteriales</taxon>
        <taxon>Desulfotomaculaceae</taxon>
        <taxon>Pelotomaculum</taxon>
    </lineage>
</organism>
<dbReference type="PANTHER" id="PTHR36214">
    <property type="match status" value="1"/>
</dbReference>
<dbReference type="InterPro" id="IPR016041">
    <property type="entry name" value="Ac-CoA_synth_d_su_TIM-brl"/>
</dbReference>
<dbReference type="Gene3D" id="3.20.20.20">
    <property type="entry name" value="Dihydropteroate synthase-like"/>
    <property type="match status" value="1"/>
</dbReference>
<sequence>MAVAMVKERWPGRVMELVIGREPHAVKAGGESTLPFLHFEGEIPNRPLAALEVWDVEPEGWPETLAEAYPGVTRDPVAWAKMCEDCGADLICLRLAGAHPEGKNAGPAQAAETARAVAAAVNRPLIVIGCGVEEKDEEILPAVAGAIAGQNALLGCATMNNYKKITEACLSYGHGIIASTPLDINLAKQLNILINETGIPLDRIAFDPIVGPLGYGFEYAYSIIERARLSALSGDRMLATPVICFVGQEAWKTREARSEDGGGWGDQARRAILWEALTAAGLALAGGSIFVLSHPASLNAFKKHLAAMMKPFTC</sequence>
<dbReference type="KEGG" id="pth:PTH_1003"/>
<name>A5D3L1_PELTS</name>
<proteinExistence type="predicted"/>
<reference evidence="3" key="1">
    <citation type="journal article" date="2008" name="Genome Res.">
        <title>The genome of Pelotomaculum thermopropionicum reveals niche-associated evolution in anaerobic microbiota.</title>
        <authorList>
            <person name="Kosaka T."/>
            <person name="Kato S."/>
            <person name="Shimoyama T."/>
            <person name="Ishii S."/>
            <person name="Abe T."/>
            <person name="Watanabe K."/>
        </authorList>
    </citation>
    <scope>NUCLEOTIDE SEQUENCE [LARGE SCALE GENOMIC DNA]</scope>
    <source>
        <strain evidence="3">DSM 13744 / JCM 10971 / SI</strain>
    </source>
</reference>
<dbReference type="STRING" id="370438.PTH_1003"/>
<feature type="domain" description="CO dehydrogenase/acetyl-CoA synthase delta subunit TIM barrel" evidence="1">
    <location>
        <begin position="16"/>
        <end position="255"/>
    </location>
</feature>
<dbReference type="NCBIfam" id="NF003376">
    <property type="entry name" value="PRK04452.1-2"/>
    <property type="match status" value="1"/>
</dbReference>